<dbReference type="InterPro" id="IPR011992">
    <property type="entry name" value="EF-hand-dom_pair"/>
</dbReference>
<dbReference type="Pfam" id="PF13499">
    <property type="entry name" value="EF-hand_7"/>
    <property type="match status" value="2"/>
</dbReference>
<dbReference type="CDD" id="cd00051">
    <property type="entry name" value="EFh"/>
    <property type="match status" value="1"/>
</dbReference>
<dbReference type="PANTHER" id="PTHR23048">
    <property type="entry name" value="MYOSIN LIGHT CHAIN 1, 3"/>
    <property type="match status" value="1"/>
</dbReference>
<dbReference type="InterPro" id="IPR018247">
    <property type="entry name" value="EF_Hand_1_Ca_BS"/>
</dbReference>
<evidence type="ECO:0000256" key="3">
    <source>
        <dbReference type="SAM" id="MobiDB-lite"/>
    </source>
</evidence>
<organism evidence="5 6">
    <name type="scientific">Rhynchophorus ferrugineus</name>
    <name type="common">Red palm weevil</name>
    <name type="synonym">Curculio ferrugineus</name>
    <dbReference type="NCBI Taxonomy" id="354439"/>
    <lineage>
        <taxon>Eukaryota</taxon>
        <taxon>Metazoa</taxon>
        <taxon>Ecdysozoa</taxon>
        <taxon>Arthropoda</taxon>
        <taxon>Hexapoda</taxon>
        <taxon>Insecta</taxon>
        <taxon>Pterygota</taxon>
        <taxon>Neoptera</taxon>
        <taxon>Endopterygota</taxon>
        <taxon>Coleoptera</taxon>
        <taxon>Polyphaga</taxon>
        <taxon>Cucujiformia</taxon>
        <taxon>Curculionidae</taxon>
        <taxon>Dryophthorinae</taxon>
        <taxon>Rhynchophorus</taxon>
    </lineage>
</organism>
<feature type="domain" description="EF-hand" evidence="4">
    <location>
        <begin position="82"/>
        <end position="117"/>
    </location>
</feature>
<dbReference type="PANTHER" id="PTHR23048:SF0">
    <property type="entry name" value="CALMODULIN LIKE 3"/>
    <property type="match status" value="1"/>
</dbReference>
<dbReference type="GO" id="GO:0016460">
    <property type="term" value="C:myosin II complex"/>
    <property type="evidence" value="ECO:0007669"/>
    <property type="project" value="TreeGrafter"/>
</dbReference>
<feature type="compositionally biased region" description="Polar residues" evidence="3">
    <location>
        <begin position="15"/>
        <end position="25"/>
    </location>
</feature>
<comment type="caution">
    <text evidence="5">The sequence shown here is derived from an EMBL/GenBank/DDBJ whole genome shotgun (WGS) entry which is preliminary data.</text>
</comment>
<feature type="domain" description="EF-hand" evidence="4">
    <location>
        <begin position="46"/>
        <end position="81"/>
    </location>
</feature>
<evidence type="ECO:0000259" key="4">
    <source>
        <dbReference type="PROSITE" id="PS50222"/>
    </source>
</evidence>
<evidence type="ECO:0000313" key="5">
    <source>
        <dbReference type="EMBL" id="KAF7280922.1"/>
    </source>
</evidence>
<feature type="domain" description="EF-hand" evidence="4">
    <location>
        <begin position="155"/>
        <end position="190"/>
    </location>
</feature>
<dbReference type="PROSITE" id="PS50222">
    <property type="entry name" value="EF_HAND_2"/>
    <property type="match status" value="4"/>
</dbReference>
<dbReference type="GO" id="GO:0005509">
    <property type="term" value="F:calcium ion binding"/>
    <property type="evidence" value="ECO:0007669"/>
    <property type="project" value="InterPro"/>
</dbReference>
<keyword evidence="1" id="KW-0677">Repeat</keyword>
<protein>
    <recommendedName>
        <fullName evidence="4">EF-hand domain-containing protein</fullName>
    </recommendedName>
</protein>
<dbReference type="Gene3D" id="1.10.238.10">
    <property type="entry name" value="EF-hand"/>
    <property type="match status" value="2"/>
</dbReference>
<keyword evidence="2" id="KW-0106">Calcium</keyword>
<evidence type="ECO:0000256" key="2">
    <source>
        <dbReference type="ARBA" id="ARBA00022837"/>
    </source>
</evidence>
<dbReference type="InterPro" id="IPR002048">
    <property type="entry name" value="EF_hand_dom"/>
</dbReference>
<dbReference type="InterPro" id="IPR050230">
    <property type="entry name" value="CALM/Myosin/TropC-like"/>
</dbReference>
<keyword evidence="6" id="KW-1185">Reference proteome</keyword>
<dbReference type="EMBL" id="JAACXV010000269">
    <property type="protein sequence ID" value="KAF7280922.1"/>
    <property type="molecule type" value="Genomic_DNA"/>
</dbReference>
<dbReference type="SUPFAM" id="SSF47473">
    <property type="entry name" value="EF-hand"/>
    <property type="match status" value="1"/>
</dbReference>
<feature type="compositionally biased region" description="Basic and acidic residues" evidence="3">
    <location>
        <begin position="1"/>
        <end position="11"/>
    </location>
</feature>
<evidence type="ECO:0000256" key="1">
    <source>
        <dbReference type="ARBA" id="ARBA00022737"/>
    </source>
</evidence>
<gene>
    <name evidence="5" type="ORF">GWI33_005388</name>
</gene>
<dbReference type="PROSITE" id="PS00018">
    <property type="entry name" value="EF_HAND_1"/>
    <property type="match status" value="3"/>
</dbReference>
<evidence type="ECO:0000313" key="6">
    <source>
        <dbReference type="Proteomes" id="UP000625711"/>
    </source>
</evidence>
<accession>A0A834IGV5</accession>
<proteinExistence type="predicted"/>
<dbReference type="Proteomes" id="UP000625711">
    <property type="component" value="Unassembled WGS sequence"/>
</dbReference>
<feature type="region of interest" description="Disordered" evidence="3">
    <location>
        <begin position="1"/>
        <end position="46"/>
    </location>
</feature>
<feature type="domain" description="EF-hand" evidence="4">
    <location>
        <begin position="119"/>
        <end position="154"/>
    </location>
</feature>
<sequence>MAEKVTEDTKVRATASVSNKPGPSKSQKDVQAPAPDSDEEEVKEDENLAEIKEVFALFDKDGDGTITTKELGTVLKALGQNPTEAELLDIIAEADTDGNGLIDFNEFSAVMKGIIKECDNEDDIKGAFRVFDKEGKGFITADDLRDIITSLGEKFSDNEYDEMIRAADLDGDGVVTLADFMEMMTAKGPIIKANNTMF</sequence>
<dbReference type="FunFam" id="1.10.238.10:FF:000178">
    <property type="entry name" value="Calmodulin-2 A"/>
    <property type="match status" value="1"/>
</dbReference>
<dbReference type="SMART" id="SM00054">
    <property type="entry name" value="EFh"/>
    <property type="match status" value="4"/>
</dbReference>
<dbReference type="OrthoDB" id="26525at2759"/>
<reference evidence="5" key="1">
    <citation type="submission" date="2020-08" db="EMBL/GenBank/DDBJ databases">
        <title>Genome sequencing and assembly of the red palm weevil Rhynchophorus ferrugineus.</title>
        <authorList>
            <person name="Dias G.B."/>
            <person name="Bergman C.M."/>
            <person name="Manee M."/>
        </authorList>
    </citation>
    <scope>NUCLEOTIDE SEQUENCE</scope>
    <source>
        <strain evidence="5">AA-2017</strain>
        <tissue evidence="5">Whole larva</tissue>
    </source>
</reference>
<name>A0A834IGV5_RHYFE</name>
<dbReference type="AlphaFoldDB" id="A0A834IGV5"/>